<evidence type="ECO:0000313" key="3">
    <source>
        <dbReference type="Proteomes" id="UP000031561"/>
    </source>
</evidence>
<dbReference type="RefSeq" id="WP_166277995.1">
    <property type="nucleotide sequence ID" value="NZ_JTHE03000116.1"/>
</dbReference>
<accession>A0ABD4T9B4</accession>
<dbReference type="InterPro" id="IPR006311">
    <property type="entry name" value="TAT_signal"/>
</dbReference>
<feature type="domain" description="DUF1400" evidence="1">
    <location>
        <begin position="36"/>
        <end position="161"/>
    </location>
</feature>
<comment type="caution">
    <text evidence="2">The sequence shown here is derived from an EMBL/GenBank/DDBJ whole genome shotgun (WGS) entry which is preliminary data.</text>
</comment>
<protein>
    <submittedName>
        <fullName evidence="2">Alpha/beta hydrolase</fullName>
    </submittedName>
</protein>
<gene>
    <name evidence="2" type="ORF">QQ91_0020555</name>
</gene>
<keyword evidence="2" id="KW-0378">Hydrolase</keyword>
<dbReference type="GO" id="GO:0016787">
    <property type="term" value="F:hydrolase activity"/>
    <property type="evidence" value="ECO:0007669"/>
    <property type="project" value="UniProtKB-KW"/>
</dbReference>
<dbReference type="InterPro" id="IPR010802">
    <property type="entry name" value="DUF1400"/>
</dbReference>
<dbReference type="AlphaFoldDB" id="A0ABD4T9B4"/>
<organism evidence="2 3">
    <name type="scientific">Lyngbya confervoides BDU141951</name>
    <dbReference type="NCBI Taxonomy" id="1574623"/>
    <lineage>
        <taxon>Bacteria</taxon>
        <taxon>Bacillati</taxon>
        <taxon>Cyanobacteriota</taxon>
        <taxon>Cyanophyceae</taxon>
        <taxon>Oscillatoriophycideae</taxon>
        <taxon>Oscillatoriales</taxon>
        <taxon>Microcoleaceae</taxon>
        <taxon>Lyngbya</taxon>
    </lineage>
</organism>
<dbReference type="Pfam" id="PF07176">
    <property type="entry name" value="DUF1400"/>
    <property type="match status" value="1"/>
</dbReference>
<proteinExistence type="predicted"/>
<name>A0ABD4T9B4_9CYAN</name>
<dbReference type="Proteomes" id="UP000031561">
    <property type="component" value="Unassembled WGS sequence"/>
</dbReference>
<dbReference type="PROSITE" id="PS51318">
    <property type="entry name" value="TAT"/>
    <property type="match status" value="1"/>
</dbReference>
<dbReference type="EMBL" id="JTHE03000116">
    <property type="protein sequence ID" value="MCM1985211.1"/>
    <property type="molecule type" value="Genomic_DNA"/>
</dbReference>
<sequence length="205" mass="22476">MTLVSQSLLPSRRLLLTLSLLGTLLGGAGISPRAMAAEKIVFTYGLFGQSITLAELNRFAQTGVASPKLQFFIQAANQDPQTVRRTLNHPIPLDSKLMDRILNFLPAEYALYEVGQILHTPAREANLQALRSTIVLSTSDDGQVSALEFIEKYPTRELFIDGQKLQKTAKQVSRLVSGSRQTLAGPLGLIKSLLCNCQQPETEQP</sequence>
<evidence type="ECO:0000259" key="1">
    <source>
        <dbReference type="Pfam" id="PF07176"/>
    </source>
</evidence>
<keyword evidence="3" id="KW-1185">Reference proteome</keyword>
<reference evidence="2 3" key="1">
    <citation type="journal article" date="2015" name="Genome Announc.">
        <title>Draft Genome Sequence of Filamentous Marine Cyanobacterium Lyngbya confervoides Strain BDU141951.</title>
        <authorList>
            <person name="Chandrababunaidu M.M."/>
            <person name="Sen D."/>
            <person name="Tripathy S."/>
        </authorList>
    </citation>
    <scope>NUCLEOTIDE SEQUENCE [LARGE SCALE GENOMIC DNA]</scope>
    <source>
        <strain evidence="2 3">BDU141951</strain>
    </source>
</reference>
<evidence type="ECO:0000313" key="2">
    <source>
        <dbReference type="EMBL" id="MCM1985211.1"/>
    </source>
</evidence>